<evidence type="ECO:0000313" key="4">
    <source>
        <dbReference type="Proteomes" id="UP001246576"/>
    </source>
</evidence>
<protein>
    <submittedName>
        <fullName evidence="3">Acyltransferase</fullName>
        <ecNumber evidence="3">2.3.-.-</ecNumber>
    </submittedName>
</protein>
<feature type="transmembrane region" description="Helical" evidence="1">
    <location>
        <begin position="174"/>
        <end position="191"/>
    </location>
</feature>
<evidence type="ECO:0000313" key="3">
    <source>
        <dbReference type="EMBL" id="MDR9846927.1"/>
    </source>
</evidence>
<feature type="domain" description="Acyltransferase 3" evidence="2">
    <location>
        <begin position="13"/>
        <end position="323"/>
    </location>
</feature>
<gene>
    <name evidence="3" type="ORF">RI048_01725</name>
</gene>
<keyword evidence="1" id="KW-0812">Transmembrane</keyword>
<keyword evidence="3" id="KW-0808">Transferase</keyword>
<accession>A0ABU2EGC7</accession>
<organism evidence="3 4">
    <name type="scientific">Herbaspirillum huttiense subsp. lycopersici</name>
    <dbReference type="NCBI Taxonomy" id="3074428"/>
    <lineage>
        <taxon>Bacteria</taxon>
        <taxon>Pseudomonadati</taxon>
        <taxon>Pseudomonadota</taxon>
        <taxon>Betaproteobacteria</taxon>
        <taxon>Burkholderiales</taxon>
        <taxon>Oxalobacteraceae</taxon>
        <taxon>Herbaspirillum</taxon>
    </lineage>
</organism>
<dbReference type="InterPro" id="IPR050879">
    <property type="entry name" value="Acyltransferase_3"/>
</dbReference>
<dbReference type="PANTHER" id="PTHR23028">
    <property type="entry name" value="ACETYLTRANSFERASE"/>
    <property type="match status" value="1"/>
</dbReference>
<feature type="transmembrane region" description="Helical" evidence="1">
    <location>
        <begin position="247"/>
        <end position="265"/>
    </location>
</feature>
<name>A0ABU2EGC7_9BURK</name>
<dbReference type="PANTHER" id="PTHR23028:SF131">
    <property type="entry name" value="BLR2367 PROTEIN"/>
    <property type="match status" value="1"/>
</dbReference>
<dbReference type="InterPro" id="IPR002656">
    <property type="entry name" value="Acyl_transf_3_dom"/>
</dbReference>
<proteinExistence type="predicted"/>
<reference evidence="3" key="1">
    <citation type="submission" date="2023-09" db="EMBL/GenBank/DDBJ databases">
        <title>Description of first Herbaspirillum huttiense subsp. nephrolepsisexaltata and Herbaspirillum huttiense subsp. lycopersicon.</title>
        <authorList>
            <person name="Poudel M."/>
            <person name="Sharma A."/>
            <person name="Goss E."/>
            <person name="Tapia J.H."/>
            <person name="Harmon C.M."/>
            <person name="Jones J.B."/>
        </authorList>
    </citation>
    <scope>NUCLEOTIDE SEQUENCE</scope>
    <source>
        <strain evidence="3">SE1</strain>
    </source>
</reference>
<feature type="transmembrane region" description="Helical" evidence="1">
    <location>
        <begin position="310"/>
        <end position="333"/>
    </location>
</feature>
<dbReference type="Proteomes" id="UP001246576">
    <property type="component" value="Unassembled WGS sequence"/>
</dbReference>
<evidence type="ECO:0000256" key="1">
    <source>
        <dbReference type="SAM" id="Phobius"/>
    </source>
</evidence>
<keyword evidence="1" id="KW-1133">Transmembrane helix</keyword>
<sequence length="360" mass="39454">MLTTSGNHLLTVQFLRCVAAALVVAQHAALELRARSGQGDLLSYWHEFGGVGVDIFFVISGLVMYLSTRRRPAPADAVATASMFFRRRLIRIVPMYWFYTLSKAAIVLTIGSRAFAEGLPFLYLLGSLLFYPMVSPASGELLPLVESGWTLSFEMLFYAVLAGVIALRLPRLKTATVILGLLFIVAHAWGAGVLAQFFGRSVLFEFLLGMAVARVWMQFRQPPVWVPAALIAVAVFALFVHRLQVDRFIALGVPSAMLVLGLAWMERFEWVRRQAGRLALLGDASYSTYLAHGFIMPAVVIVGLKWMPHAYGLICLAAVLTATAVGCLSYLLLEKPLTRRLMARFGGARTVASGENAAPV</sequence>
<dbReference type="GO" id="GO:0016746">
    <property type="term" value="F:acyltransferase activity"/>
    <property type="evidence" value="ECO:0007669"/>
    <property type="project" value="UniProtKB-KW"/>
</dbReference>
<dbReference type="RefSeq" id="WP_134135234.1">
    <property type="nucleotide sequence ID" value="NZ_JAVLSJ010000001.1"/>
</dbReference>
<feature type="transmembrane region" description="Helical" evidence="1">
    <location>
        <begin position="286"/>
        <end position="304"/>
    </location>
</feature>
<dbReference type="EMBL" id="JAVLSJ010000001">
    <property type="protein sequence ID" value="MDR9846927.1"/>
    <property type="molecule type" value="Genomic_DNA"/>
</dbReference>
<dbReference type="EC" id="2.3.-.-" evidence="3"/>
<feature type="transmembrane region" description="Helical" evidence="1">
    <location>
        <begin position="224"/>
        <end position="241"/>
    </location>
</feature>
<feature type="transmembrane region" description="Helical" evidence="1">
    <location>
        <begin position="49"/>
        <end position="66"/>
    </location>
</feature>
<evidence type="ECO:0000259" key="2">
    <source>
        <dbReference type="Pfam" id="PF01757"/>
    </source>
</evidence>
<dbReference type="Pfam" id="PF01757">
    <property type="entry name" value="Acyl_transf_3"/>
    <property type="match status" value="1"/>
</dbReference>
<keyword evidence="4" id="KW-1185">Reference proteome</keyword>
<comment type="caution">
    <text evidence="3">The sequence shown here is derived from an EMBL/GenBank/DDBJ whole genome shotgun (WGS) entry which is preliminary data.</text>
</comment>
<feature type="transmembrane region" description="Helical" evidence="1">
    <location>
        <begin position="148"/>
        <end position="167"/>
    </location>
</feature>
<keyword evidence="1" id="KW-0472">Membrane</keyword>
<feature type="transmembrane region" description="Helical" evidence="1">
    <location>
        <begin position="96"/>
        <end position="116"/>
    </location>
</feature>
<keyword evidence="3" id="KW-0012">Acyltransferase</keyword>